<accession>A0ABY4X749</accession>
<sequence length="165" mass="18020">MSARFVTRTDGPPELPSAEDVAEPVIAGGWWPDIDPAQAREAHRFRDQKTVTPARLRAALIHGILTAGADLEPWRAEQAAAGHARLGDVPAPAIDGTSRLVLLYRDAVALYAKARIIERYRDFDTTGAGDRAIDALEGAPETLRRDALHAIRDLKGRTRTLVELI</sequence>
<keyword evidence="2" id="KW-1185">Reference proteome</keyword>
<organism evidence="1 2">
    <name type="scientific">Sphingomonas morindae</name>
    <dbReference type="NCBI Taxonomy" id="1541170"/>
    <lineage>
        <taxon>Bacteria</taxon>
        <taxon>Pseudomonadati</taxon>
        <taxon>Pseudomonadota</taxon>
        <taxon>Alphaproteobacteria</taxon>
        <taxon>Sphingomonadales</taxon>
        <taxon>Sphingomonadaceae</taxon>
        <taxon>Sphingomonas</taxon>
    </lineage>
</organism>
<name>A0ABY4X749_9SPHN</name>
<protein>
    <submittedName>
        <fullName evidence="1">Head completion/stabilization protein</fullName>
    </submittedName>
</protein>
<dbReference type="InterPro" id="IPR009225">
    <property type="entry name" value="Phage_head_completion_GpL"/>
</dbReference>
<dbReference type="EMBL" id="CP084930">
    <property type="protein sequence ID" value="USI72722.1"/>
    <property type="molecule type" value="Genomic_DNA"/>
</dbReference>
<dbReference type="Proteomes" id="UP001056937">
    <property type="component" value="Chromosome 1"/>
</dbReference>
<evidence type="ECO:0000313" key="1">
    <source>
        <dbReference type="EMBL" id="USI72722.1"/>
    </source>
</evidence>
<dbReference type="Pfam" id="PF05926">
    <property type="entry name" value="Phage_GPL"/>
    <property type="match status" value="1"/>
</dbReference>
<dbReference type="RefSeq" id="WP_252166530.1">
    <property type="nucleotide sequence ID" value="NZ_CP084930.1"/>
</dbReference>
<reference evidence="1" key="1">
    <citation type="journal article" date="2022" name="Toxins">
        <title>Genomic Analysis of Sphingopyxis sp. USTB-05 for Biodegrading Cyanobacterial Hepatotoxins.</title>
        <authorList>
            <person name="Liu C."/>
            <person name="Xu Q."/>
            <person name="Zhao Z."/>
            <person name="Zhang H."/>
            <person name="Liu X."/>
            <person name="Yin C."/>
            <person name="Liu Y."/>
            <person name="Yan H."/>
        </authorList>
    </citation>
    <scope>NUCLEOTIDE SEQUENCE</scope>
    <source>
        <strain evidence="1">NBD5</strain>
    </source>
</reference>
<proteinExistence type="predicted"/>
<gene>
    <name evidence="1" type="ORF">LHA26_15830</name>
</gene>
<evidence type="ECO:0000313" key="2">
    <source>
        <dbReference type="Proteomes" id="UP001056937"/>
    </source>
</evidence>